<dbReference type="RefSeq" id="WP_117297435.1">
    <property type="nucleotide sequence ID" value="NZ_QVQT02000001.1"/>
</dbReference>
<dbReference type="PROSITE" id="PS51832">
    <property type="entry name" value="HD_GYP"/>
    <property type="match status" value="1"/>
</dbReference>
<evidence type="ECO:0000256" key="1">
    <source>
        <dbReference type="SAM" id="Phobius"/>
    </source>
</evidence>
<dbReference type="InterPro" id="IPR006674">
    <property type="entry name" value="HD_domain"/>
</dbReference>
<keyword evidence="1" id="KW-0472">Membrane</keyword>
<dbReference type="Pfam" id="PF13487">
    <property type="entry name" value="HD_5"/>
    <property type="match status" value="1"/>
</dbReference>
<feature type="transmembrane region" description="Helical" evidence="1">
    <location>
        <begin position="12"/>
        <end position="34"/>
    </location>
</feature>
<dbReference type="EMBL" id="QVQT01000001">
    <property type="protein sequence ID" value="RFU18219.1"/>
    <property type="molecule type" value="Genomic_DNA"/>
</dbReference>
<sequence>MIFVVLEAGAPVWAAVTAGILAGVLASAAASWWWSRRLARQNQQLVRQIEASFQQQRSVPEEREWEQSLFSGIAQAWETAAYNFRNAWSERHAAARRNYQALTELMQMTARAVDERVSYLRGHSDRVAVWSEMIAREMGLDAEQTERIRLAALLHDIGTIGIENYIVMKETPLSPEEFDIVKAHTVKGASILRPIEALEDLIPGIELHHESLDGLGYPYGLRGEEIPLMPRIIAVADSFDAMTSSRPWQQAMNPAYVVEVLTRLAEKRYDPAVVAALTALFRRGEIEVKNSRPPVSFRLRRPAGDEERVV</sequence>
<dbReference type="AlphaFoldDB" id="A0A372ITV6"/>
<dbReference type="PANTHER" id="PTHR43155:SF2">
    <property type="entry name" value="CYCLIC DI-GMP PHOSPHODIESTERASE PA4108"/>
    <property type="match status" value="1"/>
</dbReference>
<proteinExistence type="predicted"/>
<dbReference type="InterPro" id="IPR037522">
    <property type="entry name" value="HD_GYP_dom"/>
</dbReference>
<dbReference type="Proteomes" id="UP000264702">
    <property type="component" value="Unassembled WGS sequence"/>
</dbReference>
<organism evidence="4 5">
    <name type="scientific">Paracidobacterium acidisoli</name>
    <dbReference type="NCBI Taxonomy" id="2303751"/>
    <lineage>
        <taxon>Bacteria</taxon>
        <taxon>Pseudomonadati</taxon>
        <taxon>Acidobacteriota</taxon>
        <taxon>Terriglobia</taxon>
        <taxon>Terriglobales</taxon>
        <taxon>Acidobacteriaceae</taxon>
        <taxon>Paracidobacterium</taxon>
    </lineage>
</organism>
<dbReference type="SUPFAM" id="SSF109604">
    <property type="entry name" value="HD-domain/PDEase-like"/>
    <property type="match status" value="1"/>
</dbReference>
<accession>A0A372ITV6</accession>
<evidence type="ECO:0000313" key="5">
    <source>
        <dbReference type="Proteomes" id="UP000264702"/>
    </source>
</evidence>
<feature type="domain" description="HD" evidence="2">
    <location>
        <begin position="120"/>
        <end position="242"/>
    </location>
</feature>
<protein>
    <submittedName>
        <fullName evidence="4">HD-GYP domain-containing protein</fullName>
    </submittedName>
</protein>
<dbReference type="PROSITE" id="PS51831">
    <property type="entry name" value="HD"/>
    <property type="match status" value="1"/>
</dbReference>
<keyword evidence="1" id="KW-1133">Transmembrane helix</keyword>
<dbReference type="PANTHER" id="PTHR43155">
    <property type="entry name" value="CYCLIC DI-GMP PHOSPHODIESTERASE PA4108-RELATED"/>
    <property type="match status" value="1"/>
</dbReference>
<dbReference type="Gene3D" id="1.10.3210.10">
    <property type="entry name" value="Hypothetical protein af1432"/>
    <property type="match status" value="1"/>
</dbReference>
<keyword evidence="1" id="KW-0812">Transmembrane</keyword>
<dbReference type="SMART" id="SM00471">
    <property type="entry name" value="HDc"/>
    <property type="match status" value="1"/>
</dbReference>
<evidence type="ECO:0000259" key="3">
    <source>
        <dbReference type="PROSITE" id="PS51832"/>
    </source>
</evidence>
<evidence type="ECO:0000313" key="4">
    <source>
        <dbReference type="EMBL" id="RFU18219.1"/>
    </source>
</evidence>
<reference evidence="4 5" key="1">
    <citation type="submission" date="2018-08" db="EMBL/GenBank/DDBJ databases">
        <title>Acidipila sp. 4G-K13, an acidobacterium isolated from forest soil.</title>
        <authorList>
            <person name="Gao Z.-H."/>
            <person name="Qiu L.-H."/>
        </authorList>
    </citation>
    <scope>NUCLEOTIDE SEQUENCE [LARGE SCALE GENOMIC DNA]</scope>
    <source>
        <strain evidence="4 5">4G-K13</strain>
    </source>
</reference>
<name>A0A372ITV6_9BACT</name>
<keyword evidence="5" id="KW-1185">Reference proteome</keyword>
<dbReference type="CDD" id="cd00077">
    <property type="entry name" value="HDc"/>
    <property type="match status" value="1"/>
</dbReference>
<feature type="domain" description="HD-GYP" evidence="3">
    <location>
        <begin position="98"/>
        <end position="293"/>
    </location>
</feature>
<dbReference type="NCBIfam" id="TIGR00277">
    <property type="entry name" value="HDIG"/>
    <property type="match status" value="1"/>
</dbReference>
<dbReference type="InterPro" id="IPR006675">
    <property type="entry name" value="HDIG_dom"/>
</dbReference>
<dbReference type="InterPro" id="IPR003607">
    <property type="entry name" value="HD/PDEase_dom"/>
</dbReference>
<comment type="caution">
    <text evidence="4">The sequence shown here is derived from an EMBL/GenBank/DDBJ whole genome shotgun (WGS) entry which is preliminary data.</text>
</comment>
<evidence type="ECO:0000259" key="2">
    <source>
        <dbReference type="PROSITE" id="PS51831"/>
    </source>
</evidence>
<gene>
    <name evidence="4" type="ORF">D0Y96_01175</name>
</gene>